<dbReference type="PANTHER" id="PTHR11895">
    <property type="entry name" value="TRANSAMIDASE"/>
    <property type="match status" value="1"/>
</dbReference>
<dbReference type="Gene3D" id="3.90.1300.10">
    <property type="entry name" value="Amidase signature (AS) domain"/>
    <property type="match status" value="1"/>
</dbReference>
<dbReference type="GeneID" id="93587200"/>
<comment type="caution">
    <text evidence="4">The sequence shown here is derived from an EMBL/GenBank/DDBJ whole genome shotgun (WGS) entry which is preliminary data.</text>
</comment>
<proteinExistence type="inferred from homology"/>
<reference evidence="4 5" key="1">
    <citation type="submission" date="2019-01" db="EMBL/GenBank/DDBJ databases">
        <title>Intercellular communication is required for trap formation in the nematode-trapping fungus Duddingtonia flagrans.</title>
        <authorList>
            <person name="Youssar L."/>
            <person name="Wernet V."/>
            <person name="Hensel N."/>
            <person name="Hildebrandt H.-G."/>
            <person name="Fischer R."/>
        </authorList>
    </citation>
    <scope>NUCLEOTIDE SEQUENCE [LARGE SCALE GENOMIC DNA]</scope>
    <source>
        <strain evidence="4 5">CBS H-5679</strain>
    </source>
</reference>
<organism evidence="4 5">
    <name type="scientific">Arthrobotrys flagrans</name>
    <name type="common">Nematode-trapping fungus</name>
    <name type="synonym">Trichothecium flagrans</name>
    <dbReference type="NCBI Taxonomy" id="97331"/>
    <lineage>
        <taxon>Eukaryota</taxon>
        <taxon>Fungi</taxon>
        <taxon>Dikarya</taxon>
        <taxon>Ascomycota</taxon>
        <taxon>Pezizomycotina</taxon>
        <taxon>Orbiliomycetes</taxon>
        <taxon>Orbiliales</taxon>
        <taxon>Orbiliaceae</taxon>
        <taxon>Arthrobotrys</taxon>
    </lineage>
</organism>
<dbReference type="InterPro" id="IPR000120">
    <property type="entry name" value="Amidase"/>
</dbReference>
<dbReference type="SUPFAM" id="SSF75304">
    <property type="entry name" value="Amidase signature (AS) enzymes"/>
    <property type="match status" value="1"/>
</dbReference>
<dbReference type="PANTHER" id="PTHR11895:SF67">
    <property type="entry name" value="AMIDASE DOMAIN-CONTAINING PROTEIN"/>
    <property type="match status" value="1"/>
</dbReference>
<dbReference type="Proteomes" id="UP000283090">
    <property type="component" value="Unassembled WGS sequence"/>
</dbReference>
<dbReference type="EMBL" id="SAEB01000006">
    <property type="protein sequence ID" value="RVD86623.1"/>
    <property type="molecule type" value="Genomic_DNA"/>
</dbReference>
<dbReference type="AlphaFoldDB" id="A0A437A685"/>
<dbReference type="GO" id="GO:0003824">
    <property type="term" value="F:catalytic activity"/>
    <property type="evidence" value="ECO:0007669"/>
    <property type="project" value="InterPro"/>
</dbReference>
<evidence type="ECO:0000256" key="1">
    <source>
        <dbReference type="ARBA" id="ARBA00009199"/>
    </source>
</evidence>
<evidence type="ECO:0000313" key="5">
    <source>
        <dbReference type="Proteomes" id="UP000283090"/>
    </source>
</evidence>
<accession>A0A437A685</accession>
<dbReference type="PROSITE" id="PS00571">
    <property type="entry name" value="AMIDASES"/>
    <property type="match status" value="1"/>
</dbReference>
<dbReference type="STRING" id="97331.A0A437A685"/>
<dbReference type="Pfam" id="PF01425">
    <property type="entry name" value="Amidase"/>
    <property type="match status" value="1"/>
</dbReference>
<sequence length="579" mass="61828">MAPNSNPRYLNYPDPVGLEENTEESKYTNPPANNPVVSGLTLEILSGVISNIGFIQRMFWSNADFGVFRNLKILDSYPNPCFVPAIVPKGPDDVITAGDLTAVQTPTDTTFYSSADFVKLYTERKATPTQVAQRLLDIVSQEPHTAAISQVIPELVLSAADASSKRYATGATLGPLDGVPFVVKDEVYIHGYLTHCGSARVFDNGEGATSWCVKKLEDAGAIMIAKTSMHECGSDTTNCNPVKGKTPRNPYNRKFYTGGSSGGSAYCVSAGIVPIAVGCDGGGSIRIPSNYCGIYGLKTSAGRVSISPTPTLTPGNGVTGPMCATIEDLKIAYRIMAAPDPGEAISSTFPVHRNPVAPLTTQKKKVVGIYKKWFDDCSPAVHKLVWPAVEALEKQGYEIFYIPSIPYLSMARRAHGLSIITDMAASLNGDVTGLTAPNRVLFSVAAQTPAIDLLAANRVRAMMVSHFASVWQQHPGMIIVSPVVPTVGAEIIESHLKYGVSDGDSSIRSMKYVSIGNFIGAPATNSIVGYDDDTSLPVSLMGLAEWGKEEDLLGWSAEVAQATGLVRKKPVNWVDALAL</sequence>
<evidence type="ECO:0000259" key="3">
    <source>
        <dbReference type="Pfam" id="PF01425"/>
    </source>
</evidence>
<gene>
    <name evidence="4" type="ORF">DFL_004889</name>
</gene>
<feature type="domain" description="Amidase" evidence="3">
    <location>
        <begin position="140"/>
        <end position="553"/>
    </location>
</feature>
<dbReference type="OrthoDB" id="421993at2759"/>
<dbReference type="RefSeq" id="XP_067492167.1">
    <property type="nucleotide sequence ID" value="XM_067634060.1"/>
</dbReference>
<comment type="similarity">
    <text evidence="1">Belongs to the amidase family.</text>
</comment>
<keyword evidence="5" id="KW-1185">Reference proteome</keyword>
<feature type="region of interest" description="Disordered" evidence="2">
    <location>
        <begin position="1"/>
        <end position="32"/>
    </location>
</feature>
<dbReference type="InterPro" id="IPR036928">
    <property type="entry name" value="AS_sf"/>
</dbReference>
<dbReference type="InterPro" id="IPR023631">
    <property type="entry name" value="Amidase_dom"/>
</dbReference>
<dbReference type="VEuPathDB" id="FungiDB:DFL_004889"/>
<dbReference type="InterPro" id="IPR020556">
    <property type="entry name" value="Amidase_CS"/>
</dbReference>
<evidence type="ECO:0000256" key="2">
    <source>
        <dbReference type="SAM" id="MobiDB-lite"/>
    </source>
</evidence>
<protein>
    <recommendedName>
        <fullName evidence="3">Amidase domain-containing protein</fullName>
    </recommendedName>
</protein>
<evidence type="ECO:0000313" key="4">
    <source>
        <dbReference type="EMBL" id="RVD86623.1"/>
    </source>
</evidence>
<name>A0A437A685_ARTFL</name>